<keyword evidence="2" id="KW-1185">Reference proteome</keyword>
<dbReference type="EMBL" id="CP017267">
    <property type="protein sequence ID" value="APB31080.1"/>
    <property type="molecule type" value="Genomic_DNA"/>
</dbReference>
<dbReference type="RefSeq" id="WP_071456666.1">
    <property type="nucleotide sequence ID" value="NZ_CABJEN010000013.1"/>
</dbReference>
<organism evidence="1 2">
    <name type="scientific">Vagococcus teuberi</name>
    <dbReference type="NCBI Taxonomy" id="519472"/>
    <lineage>
        <taxon>Bacteria</taxon>
        <taxon>Bacillati</taxon>
        <taxon>Bacillota</taxon>
        <taxon>Bacilli</taxon>
        <taxon>Lactobacillales</taxon>
        <taxon>Enterococcaceae</taxon>
        <taxon>Vagococcus</taxon>
    </lineage>
</organism>
<accession>A0A1J0A565</accession>
<dbReference type="STRING" id="519472.BHY08_04100"/>
<dbReference type="OrthoDB" id="9808397at2"/>
<name>A0A1J0A565_9ENTE</name>
<sequence>MIKLQIGYPSVNDELSLIMGSGRSLIDVEYVIDLNDIAILKEMASNVVITDSIASYVLGLVEATRQYPAIELGVSSRFHQKCESFYLNQWAKFCIIR</sequence>
<dbReference type="Proteomes" id="UP000191200">
    <property type="component" value="Chromosome"/>
</dbReference>
<dbReference type="Gene3D" id="1.10.8.80">
    <property type="entry name" value="Magnesium chelatase subunit I, C-Terminal domain"/>
    <property type="match status" value="1"/>
</dbReference>
<dbReference type="KEGG" id="vte:BHY08_04100"/>
<evidence type="ECO:0000313" key="2">
    <source>
        <dbReference type="Proteomes" id="UP000191200"/>
    </source>
</evidence>
<protein>
    <submittedName>
        <fullName evidence="1">Uncharacterized protein</fullName>
    </submittedName>
</protein>
<evidence type="ECO:0000313" key="1">
    <source>
        <dbReference type="EMBL" id="APB31080.1"/>
    </source>
</evidence>
<proteinExistence type="predicted"/>
<gene>
    <name evidence="1" type="ORF">BHY08_04100</name>
</gene>
<dbReference type="AlphaFoldDB" id="A0A1J0A565"/>
<reference evidence="1 2" key="1">
    <citation type="submission" date="2016-09" db="EMBL/GenBank/DDBJ databases">
        <title>Vagococcus teuberi sp. nov., isolated from the Malian artisanal sour milk fene.</title>
        <authorList>
            <person name="Wullschleger S."/>
            <person name="Seifert C."/>
            <person name="Baumgartner S."/>
            <person name="Lacroix C."/>
            <person name="Bonfoh B."/>
            <person name="Stevens M.J."/>
            <person name="Meile L."/>
        </authorList>
    </citation>
    <scope>NUCLEOTIDE SEQUENCE [LARGE SCALE GENOMIC DNA]</scope>
    <source>
        <strain evidence="1 2">DSM 21459</strain>
    </source>
</reference>